<dbReference type="AlphaFoldDB" id="A0A291B7I1"/>
<dbReference type="InterPro" id="IPR009057">
    <property type="entry name" value="Homeodomain-like_sf"/>
</dbReference>
<sequence length="194" mass="22511">MLQTMKVSLTDNQKQKLEIQHDKARDGRIRDRIKAVLLTSEGWKTAMISQALRIHETTVLRHIKDYTLSAKLSPENGGSLSYLTLVQTQTLIEHLTEYTYHHTHQIVHYVITYFNVKYTVPGMNKWLHHNGFSYKMPKNLPHKFDETKQPISSAAYEAIKTSCRKDESILFVDVVHLTRTTKVSHGWVRTGHDK</sequence>
<accession>A0A291B7I1</accession>
<reference evidence="3" key="1">
    <citation type="submission" date="2017-04" db="EMBL/GenBank/DDBJ databases">
        <title>Genome evolution of the luminous symbionts of deep sea anglerfish.</title>
        <authorList>
            <person name="Hendry T.A."/>
        </authorList>
    </citation>
    <scope>NUCLEOTIDE SEQUENCE [LARGE SCALE GENOMIC DNA]</scope>
</reference>
<organism evidence="2 3">
    <name type="scientific">Candidatus Enterovibrio altilux</name>
    <dbReference type="NCBI Taxonomy" id="1927128"/>
    <lineage>
        <taxon>Bacteria</taxon>
        <taxon>Pseudomonadati</taxon>
        <taxon>Pseudomonadota</taxon>
        <taxon>Gammaproteobacteria</taxon>
        <taxon>Vibrionales</taxon>
        <taxon>Vibrionaceae</taxon>
        <taxon>Enterovibrio</taxon>
    </lineage>
</organism>
<evidence type="ECO:0000259" key="1">
    <source>
        <dbReference type="Pfam" id="PF13592"/>
    </source>
</evidence>
<dbReference type="KEGG" id="elux:BTN50_0415"/>
<keyword evidence="3" id="KW-1185">Reference proteome</keyword>
<dbReference type="Pfam" id="PF13551">
    <property type="entry name" value="HTH_29"/>
    <property type="match status" value="1"/>
</dbReference>
<dbReference type="InterPro" id="IPR025959">
    <property type="entry name" value="Winged_HTH_dom"/>
</dbReference>
<protein>
    <submittedName>
        <fullName evidence="2">Mobile element protein</fullName>
    </submittedName>
</protein>
<proteinExistence type="predicted"/>
<evidence type="ECO:0000313" key="3">
    <source>
        <dbReference type="Proteomes" id="UP000218160"/>
    </source>
</evidence>
<gene>
    <name evidence="2" type="ORF">BTN50_0415</name>
</gene>
<evidence type="ECO:0000313" key="2">
    <source>
        <dbReference type="EMBL" id="ATF08946.1"/>
    </source>
</evidence>
<dbReference type="Pfam" id="PF13592">
    <property type="entry name" value="HTH_33"/>
    <property type="match status" value="1"/>
</dbReference>
<dbReference type="EMBL" id="CP020660">
    <property type="protein sequence ID" value="ATF08946.1"/>
    <property type="molecule type" value="Genomic_DNA"/>
</dbReference>
<feature type="domain" description="Winged helix-turn helix" evidence="1">
    <location>
        <begin position="98"/>
        <end position="149"/>
    </location>
</feature>
<dbReference type="Proteomes" id="UP000218160">
    <property type="component" value="Chromosome 1"/>
</dbReference>
<dbReference type="SUPFAM" id="SSF46689">
    <property type="entry name" value="Homeodomain-like"/>
    <property type="match status" value="1"/>
</dbReference>
<name>A0A291B7I1_9GAMM</name>